<dbReference type="CDD" id="cd00082">
    <property type="entry name" value="HisKA"/>
    <property type="match status" value="1"/>
</dbReference>
<dbReference type="SUPFAM" id="SSF55874">
    <property type="entry name" value="ATPase domain of HSP90 chaperone/DNA topoisomerase II/histidine kinase"/>
    <property type="match status" value="1"/>
</dbReference>
<organism evidence="18 19">
    <name type="scientific">Methanotorris formicicus Mc-S-70</name>
    <dbReference type="NCBI Taxonomy" id="647171"/>
    <lineage>
        <taxon>Archaea</taxon>
        <taxon>Methanobacteriati</taxon>
        <taxon>Methanobacteriota</taxon>
        <taxon>Methanomada group</taxon>
        <taxon>Methanococci</taxon>
        <taxon>Methanococcales</taxon>
        <taxon>Methanocaldococcaceae</taxon>
        <taxon>Methanotorris</taxon>
    </lineage>
</organism>
<keyword evidence="5" id="KW-0597">Phosphoprotein</keyword>
<evidence type="ECO:0000256" key="3">
    <source>
        <dbReference type="ARBA" id="ARBA00012438"/>
    </source>
</evidence>
<dbReference type="InterPro" id="IPR033463">
    <property type="entry name" value="sCache_3"/>
</dbReference>
<keyword evidence="4" id="KW-1003">Cell membrane</keyword>
<keyword evidence="8" id="KW-0547">Nucleotide-binding</keyword>
<dbReference type="SUPFAM" id="SSF47384">
    <property type="entry name" value="Homodimeric domain of signal transducing histidine kinase"/>
    <property type="match status" value="1"/>
</dbReference>
<dbReference type="RefSeq" id="WP_007044693.1">
    <property type="nucleotide sequence ID" value="NZ_AGJL01000030.1"/>
</dbReference>
<dbReference type="AlphaFoldDB" id="H1KZN9"/>
<feature type="coiled-coil region" evidence="14">
    <location>
        <begin position="383"/>
        <end position="413"/>
    </location>
</feature>
<dbReference type="GO" id="GO:0000155">
    <property type="term" value="F:phosphorelay sensor kinase activity"/>
    <property type="evidence" value="ECO:0007669"/>
    <property type="project" value="InterPro"/>
</dbReference>
<feature type="domain" description="Histidine kinase" evidence="16">
    <location>
        <begin position="420"/>
        <end position="637"/>
    </location>
</feature>
<dbReference type="InterPro" id="IPR050398">
    <property type="entry name" value="HssS/ArlS-like"/>
</dbReference>
<name>H1KZN9_9EURY</name>
<dbReference type="InterPro" id="IPR003594">
    <property type="entry name" value="HATPase_dom"/>
</dbReference>
<keyword evidence="13 15" id="KW-0472">Membrane</keyword>
<evidence type="ECO:0000256" key="12">
    <source>
        <dbReference type="ARBA" id="ARBA00023012"/>
    </source>
</evidence>
<dbReference type="PRINTS" id="PR00344">
    <property type="entry name" value="BCTRLSENSOR"/>
</dbReference>
<dbReference type="Gene3D" id="3.30.450.20">
    <property type="entry name" value="PAS domain"/>
    <property type="match status" value="1"/>
</dbReference>
<dbReference type="PATRIC" id="fig|647171.4.peg.1239"/>
<dbReference type="SUPFAM" id="SSF158472">
    <property type="entry name" value="HAMP domain-like"/>
    <property type="match status" value="1"/>
</dbReference>
<keyword evidence="10" id="KW-0067">ATP-binding</keyword>
<evidence type="ECO:0000256" key="10">
    <source>
        <dbReference type="ARBA" id="ARBA00022840"/>
    </source>
</evidence>
<dbReference type="EMBL" id="AGJL01000030">
    <property type="protein sequence ID" value="EHP85780.1"/>
    <property type="molecule type" value="Genomic_DNA"/>
</dbReference>
<proteinExistence type="predicted"/>
<evidence type="ECO:0000256" key="2">
    <source>
        <dbReference type="ARBA" id="ARBA00004651"/>
    </source>
</evidence>
<dbReference type="InterPro" id="IPR029151">
    <property type="entry name" value="Sensor-like_sf"/>
</dbReference>
<keyword evidence="19" id="KW-1185">Reference proteome</keyword>
<keyword evidence="7 15" id="KW-0812">Transmembrane</keyword>
<sequence>MPTKILNFKKLRTKLIILSIIIAIIPVLILGVVSTNTITDTMNEHAQQKITNDLKVAESIVGKNLKILSVVTTESTNLEDVIYAVKTKNHTKLKRISSIIKNSTNADFVTFFDDRGNVIGRSNNDLIGDKELQSLVKKALFGEEINSIEIIDEDTIKKENLEDTVKINIINTPKSIELNKTIEKRGMALVSLVPIRDNNGHVIGAILAADILNKDYRIVDEIKNITGDTATIFLGGLRISTNVQENGKRAIGTLVSKEVYDEVINNRSTYYGRAFVVNDWYITAYEPIKNSNGEIIGMLYVGTPEKPFMALLNYIKKQIFVVGVIGLLVAWGLALLISKSITKPIEKLKEGAEKISKGEYDCRVKVESNDELGELAMAFNKMAEEIRTTHEKLKKHAKELEKSYNELKELDRLKSEIIAIVSHELRTPLTSIKGYVELVLDGTMGPLNESQRKCLEIANENINRLKRLIESMLDLSKIERGELEMRIEKINLRDSVDKVLNTLKPLASGKNVSIDCNVEDITIEGDEDKIDQVLMNLIENAIKYSPINGKVKIEGFREGDYVHIKVTDNGPGIPKKEINKIFDKFYQVDSSTKRKKGGSGLGLAVCKSIVEAHNGSIWVESKLGKGSTFHVLLPIRQNK</sequence>
<dbReference type="Pfam" id="PF02518">
    <property type="entry name" value="HATPase_c"/>
    <property type="match status" value="1"/>
</dbReference>
<dbReference type="SMART" id="SM00304">
    <property type="entry name" value="HAMP"/>
    <property type="match status" value="1"/>
</dbReference>
<evidence type="ECO:0000256" key="14">
    <source>
        <dbReference type="SAM" id="Coils"/>
    </source>
</evidence>
<dbReference type="SUPFAM" id="SSF103190">
    <property type="entry name" value="Sensory domain-like"/>
    <property type="match status" value="1"/>
</dbReference>
<evidence type="ECO:0000256" key="11">
    <source>
        <dbReference type="ARBA" id="ARBA00022989"/>
    </source>
</evidence>
<dbReference type="PROSITE" id="PS50885">
    <property type="entry name" value="HAMP"/>
    <property type="match status" value="1"/>
</dbReference>
<feature type="coiled-coil region" evidence="14">
    <location>
        <begin position="448"/>
        <end position="475"/>
    </location>
</feature>
<keyword evidence="6" id="KW-0808">Transferase</keyword>
<evidence type="ECO:0000256" key="8">
    <source>
        <dbReference type="ARBA" id="ARBA00022741"/>
    </source>
</evidence>
<keyword evidence="9 18" id="KW-0418">Kinase</keyword>
<dbReference type="CDD" id="cd00075">
    <property type="entry name" value="HATPase"/>
    <property type="match status" value="1"/>
</dbReference>
<feature type="domain" description="HAMP" evidence="17">
    <location>
        <begin position="339"/>
        <end position="391"/>
    </location>
</feature>
<keyword evidence="11 15" id="KW-1133">Transmembrane helix</keyword>
<dbReference type="EC" id="2.7.13.3" evidence="3"/>
<comment type="subcellular location">
    <subcellularLocation>
        <location evidence="2">Cell membrane</location>
        <topology evidence="2">Multi-pass membrane protein</topology>
    </subcellularLocation>
</comment>
<reference evidence="18 19" key="1">
    <citation type="submission" date="2011-09" db="EMBL/GenBank/DDBJ databases">
        <title>The draft genome of Methanotorris formicicus Mc-S-70.</title>
        <authorList>
            <consortium name="US DOE Joint Genome Institute (JGI-PGF)"/>
            <person name="Lucas S."/>
            <person name="Han J."/>
            <person name="Lapidus A."/>
            <person name="Cheng J.-F."/>
            <person name="Goodwin L."/>
            <person name="Pitluck S."/>
            <person name="Peters L."/>
            <person name="Land M.L."/>
            <person name="Hauser L."/>
            <person name="Sieprawska-Lupa M."/>
            <person name="Takai K."/>
            <person name="Miyazaki J."/>
            <person name="Whitman W."/>
            <person name="Woyke T.J."/>
        </authorList>
    </citation>
    <scope>NUCLEOTIDE SEQUENCE [LARGE SCALE GENOMIC DNA]</scope>
    <source>
        <strain evidence="18 19">Mc-S-70</strain>
    </source>
</reference>
<dbReference type="Proteomes" id="UP000003706">
    <property type="component" value="Unassembled WGS sequence"/>
</dbReference>
<protein>
    <recommendedName>
        <fullName evidence="3">histidine kinase</fullName>
        <ecNumber evidence="3">2.7.13.3</ecNumber>
    </recommendedName>
</protein>
<evidence type="ECO:0000256" key="7">
    <source>
        <dbReference type="ARBA" id="ARBA00022692"/>
    </source>
</evidence>
<keyword evidence="14" id="KW-0175">Coiled coil</keyword>
<dbReference type="GO" id="GO:0005886">
    <property type="term" value="C:plasma membrane"/>
    <property type="evidence" value="ECO:0007669"/>
    <property type="project" value="UniProtKB-SubCell"/>
</dbReference>
<evidence type="ECO:0000256" key="4">
    <source>
        <dbReference type="ARBA" id="ARBA00022475"/>
    </source>
</evidence>
<dbReference type="Gene3D" id="1.10.287.130">
    <property type="match status" value="1"/>
</dbReference>
<dbReference type="STRING" id="647171.MetfoDRAFT_1262"/>
<dbReference type="GO" id="GO:0005524">
    <property type="term" value="F:ATP binding"/>
    <property type="evidence" value="ECO:0007669"/>
    <property type="project" value="UniProtKB-KW"/>
</dbReference>
<evidence type="ECO:0000259" key="16">
    <source>
        <dbReference type="PROSITE" id="PS50109"/>
    </source>
</evidence>
<dbReference type="FunFam" id="3.30.565.10:FF:000006">
    <property type="entry name" value="Sensor histidine kinase WalK"/>
    <property type="match status" value="1"/>
</dbReference>
<dbReference type="Pfam" id="PF00512">
    <property type="entry name" value="HisKA"/>
    <property type="match status" value="1"/>
</dbReference>
<dbReference type="Gene3D" id="3.30.565.10">
    <property type="entry name" value="Histidine kinase-like ATPase, C-terminal domain"/>
    <property type="match status" value="1"/>
</dbReference>
<evidence type="ECO:0000256" key="5">
    <source>
        <dbReference type="ARBA" id="ARBA00022553"/>
    </source>
</evidence>
<evidence type="ECO:0000256" key="1">
    <source>
        <dbReference type="ARBA" id="ARBA00000085"/>
    </source>
</evidence>
<comment type="catalytic activity">
    <reaction evidence="1">
        <text>ATP + protein L-histidine = ADP + protein N-phospho-L-histidine.</text>
        <dbReference type="EC" id="2.7.13.3"/>
    </reaction>
</comment>
<dbReference type="InterPro" id="IPR005467">
    <property type="entry name" value="His_kinase_dom"/>
</dbReference>
<dbReference type="PANTHER" id="PTHR45528:SF1">
    <property type="entry name" value="SENSOR HISTIDINE KINASE CPXA"/>
    <property type="match status" value="1"/>
</dbReference>
<evidence type="ECO:0000256" key="13">
    <source>
        <dbReference type="ARBA" id="ARBA00023136"/>
    </source>
</evidence>
<keyword evidence="12" id="KW-0902">Two-component regulatory system</keyword>
<dbReference type="SMART" id="SM00388">
    <property type="entry name" value="HisKA"/>
    <property type="match status" value="1"/>
</dbReference>
<evidence type="ECO:0000313" key="18">
    <source>
        <dbReference type="EMBL" id="EHP85780.1"/>
    </source>
</evidence>
<dbReference type="PANTHER" id="PTHR45528">
    <property type="entry name" value="SENSOR HISTIDINE KINASE CPXA"/>
    <property type="match status" value="1"/>
</dbReference>
<evidence type="ECO:0000256" key="9">
    <source>
        <dbReference type="ARBA" id="ARBA00022777"/>
    </source>
</evidence>
<dbReference type="CDD" id="cd06225">
    <property type="entry name" value="HAMP"/>
    <property type="match status" value="1"/>
</dbReference>
<dbReference type="InterPro" id="IPR036890">
    <property type="entry name" value="HATPase_C_sf"/>
</dbReference>
<dbReference type="FunFam" id="1.10.287.130:FF:000001">
    <property type="entry name" value="Two-component sensor histidine kinase"/>
    <property type="match status" value="1"/>
</dbReference>
<feature type="transmembrane region" description="Helical" evidence="15">
    <location>
        <begin position="15"/>
        <end position="33"/>
    </location>
</feature>
<evidence type="ECO:0000256" key="6">
    <source>
        <dbReference type="ARBA" id="ARBA00022679"/>
    </source>
</evidence>
<dbReference type="OrthoDB" id="342253at2157"/>
<dbReference type="PROSITE" id="PS50109">
    <property type="entry name" value="HIS_KIN"/>
    <property type="match status" value="1"/>
</dbReference>
<dbReference type="InterPro" id="IPR036097">
    <property type="entry name" value="HisK_dim/P_sf"/>
</dbReference>
<dbReference type="InterPro" id="IPR003660">
    <property type="entry name" value="HAMP_dom"/>
</dbReference>
<accession>H1KZN9</accession>
<dbReference type="InterPro" id="IPR004358">
    <property type="entry name" value="Sig_transdc_His_kin-like_C"/>
</dbReference>
<dbReference type="SMART" id="SM00387">
    <property type="entry name" value="HATPase_c"/>
    <property type="match status" value="1"/>
</dbReference>
<dbReference type="Pfam" id="PF00672">
    <property type="entry name" value="HAMP"/>
    <property type="match status" value="1"/>
</dbReference>
<evidence type="ECO:0000313" key="19">
    <source>
        <dbReference type="Proteomes" id="UP000003706"/>
    </source>
</evidence>
<gene>
    <name evidence="18" type="ORF">MetfoDRAFT_1262</name>
</gene>
<dbReference type="Pfam" id="PF17202">
    <property type="entry name" value="sCache_3_3"/>
    <property type="match status" value="1"/>
</dbReference>
<dbReference type="Gene3D" id="6.10.340.10">
    <property type="match status" value="1"/>
</dbReference>
<evidence type="ECO:0000259" key="17">
    <source>
        <dbReference type="PROSITE" id="PS50885"/>
    </source>
</evidence>
<comment type="caution">
    <text evidence="18">The sequence shown here is derived from an EMBL/GenBank/DDBJ whole genome shotgun (WGS) entry which is preliminary data.</text>
</comment>
<evidence type="ECO:0000256" key="15">
    <source>
        <dbReference type="SAM" id="Phobius"/>
    </source>
</evidence>
<dbReference type="InterPro" id="IPR003661">
    <property type="entry name" value="HisK_dim/P_dom"/>
</dbReference>
<feature type="transmembrane region" description="Helical" evidence="15">
    <location>
        <begin position="319"/>
        <end position="337"/>
    </location>
</feature>